<name>A0A558B3K1_9GAMM</name>
<dbReference type="Gene3D" id="2.40.160.10">
    <property type="entry name" value="Porin"/>
    <property type="match status" value="1"/>
</dbReference>
<dbReference type="InterPro" id="IPR033900">
    <property type="entry name" value="Gram_neg_porin_domain"/>
</dbReference>
<sequence>MNNKIKLIAYPLLAASVMPAMAMEFKASGQLNRAIMSVDNGKSSDTFFVDNTNSSSRFRFTGVGEIAEGLEAGFIYEMEFESEPSLQVNEDNSGGNTNKLEERLTEVYLKGDFGQVNLGQGNGAANGMTHNSLSGTGVASLLAHYSMIGGGVQFQEDGVASGTSVRNAFTELDFESRYDRVVYTTPKIGTFNLIAGAGRKSDMVYEAAVKHGAQYGFGKVAAGVGFSQEKVSGADDNETFGGSAAVLLNSGFNAAISYSQLSDDSDKDAKNIAFQIGYKFGNHATAVDYGITEDLNLKGDEGDVIVLSYVYKPVPWAELYVSGRQFSLDRAGTDFDDVVALLAGSRIKF</sequence>
<gene>
    <name evidence="3" type="ORF">FHK81_15575</name>
</gene>
<accession>A0A558B3K1</accession>
<dbReference type="GO" id="GO:0015288">
    <property type="term" value="F:porin activity"/>
    <property type="evidence" value="ECO:0007669"/>
    <property type="project" value="InterPro"/>
</dbReference>
<evidence type="ECO:0000259" key="2">
    <source>
        <dbReference type="Pfam" id="PF13609"/>
    </source>
</evidence>
<dbReference type="EMBL" id="VMRX01000046">
    <property type="protein sequence ID" value="TVT31094.1"/>
    <property type="molecule type" value="Genomic_DNA"/>
</dbReference>
<dbReference type="RefSeq" id="WP_273134793.1">
    <property type="nucleotide sequence ID" value="NZ_VMRX01000046.1"/>
</dbReference>
<organism evidence="3 4">
    <name type="scientific">Marinobacter vinifirmus</name>
    <dbReference type="NCBI Taxonomy" id="355591"/>
    <lineage>
        <taxon>Bacteria</taxon>
        <taxon>Pseudomonadati</taxon>
        <taxon>Pseudomonadota</taxon>
        <taxon>Gammaproteobacteria</taxon>
        <taxon>Pseudomonadales</taxon>
        <taxon>Marinobacteraceae</taxon>
        <taxon>Marinobacter</taxon>
    </lineage>
</organism>
<protein>
    <submittedName>
        <fullName evidence="3">Porin</fullName>
    </submittedName>
</protein>
<dbReference type="InterPro" id="IPR023614">
    <property type="entry name" value="Porin_dom_sf"/>
</dbReference>
<feature type="signal peptide" evidence="1">
    <location>
        <begin position="1"/>
        <end position="22"/>
    </location>
</feature>
<dbReference type="Proteomes" id="UP000319142">
    <property type="component" value="Unassembled WGS sequence"/>
</dbReference>
<proteinExistence type="predicted"/>
<evidence type="ECO:0000256" key="1">
    <source>
        <dbReference type="SAM" id="SignalP"/>
    </source>
</evidence>
<evidence type="ECO:0000313" key="3">
    <source>
        <dbReference type="EMBL" id="TVT31094.1"/>
    </source>
</evidence>
<feature type="domain" description="Porin" evidence="2">
    <location>
        <begin position="13"/>
        <end position="326"/>
    </location>
</feature>
<feature type="chain" id="PRO_5021860744" evidence="1">
    <location>
        <begin position="23"/>
        <end position="349"/>
    </location>
</feature>
<keyword evidence="1" id="KW-0732">Signal</keyword>
<dbReference type="Pfam" id="PF13609">
    <property type="entry name" value="Porin_4"/>
    <property type="match status" value="1"/>
</dbReference>
<dbReference type="SUPFAM" id="SSF56935">
    <property type="entry name" value="Porins"/>
    <property type="match status" value="1"/>
</dbReference>
<comment type="caution">
    <text evidence="3">The sequence shown here is derived from an EMBL/GenBank/DDBJ whole genome shotgun (WGS) entry which is preliminary data.</text>
</comment>
<dbReference type="GO" id="GO:0016020">
    <property type="term" value="C:membrane"/>
    <property type="evidence" value="ECO:0007669"/>
    <property type="project" value="InterPro"/>
</dbReference>
<dbReference type="AlphaFoldDB" id="A0A558B3K1"/>
<reference evidence="3 4" key="1">
    <citation type="submission" date="2019-07" db="EMBL/GenBank/DDBJ databases">
        <title>The pathways for chlorine oxyanion respiration interact through the shared metabolite chlorate.</title>
        <authorList>
            <person name="Barnum T.P."/>
            <person name="Cheng Y."/>
            <person name="Hill K.A."/>
            <person name="Lucas L.N."/>
            <person name="Carlson H.K."/>
            <person name="Coates J.D."/>
        </authorList>
    </citation>
    <scope>NUCLEOTIDE SEQUENCE [LARGE SCALE GENOMIC DNA]</scope>
    <source>
        <strain evidence="3">UCB</strain>
    </source>
</reference>
<evidence type="ECO:0000313" key="4">
    <source>
        <dbReference type="Proteomes" id="UP000319142"/>
    </source>
</evidence>